<dbReference type="AlphaFoldDB" id="A0A9J5Y1Z7"/>
<dbReference type="Proteomes" id="UP000824120">
    <property type="component" value="Chromosome 8"/>
</dbReference>
<accession>A0A9J5Y1Z7</accession>
<feature type="compositionally biased region" description="Polar residues" evidence="1">
    <location>
        <begin position="11"/>
        <end position="24"/>
    </location>
</feature>
<dbReference type="EMBL" id="JACXVP010000008">
    <property type="protein sequence ID" value="KAG5593560.1"/>
    <property type="molecule type" value="Genomic_DNA"/>
</dbReference>
<protein>
    <submittedName>
        <fullName evidence="2">Uncharacterized protein</fullName>
    </submittedName>
</protein>
<feature type="region of interest" description="Disordered" evidence="1">
    <location>
        <begin position="1"/>
        <end position="38"/>
    </location>
</feature>
<name>A0A9J5Y1Z7_SOLCO</name>
<organism evidence="2 3">
    <name type="scientific">Solanum commersonii</name>
    <name type="common">Commerson's wild potato</name>
    <name type="synonym">Commerson's nightshade</name>
    <dbReference type="NCBI Taxonomy" id="4109"/>
    <lineage>
        <taxon>Eukaryota</taxon>
        <taxon>Viridiplantae</taxon>
        <taxon>Streptophyta</taxon>
        <taxon>Embryophyta</taxon>
        <taxon>Tracheophyta</taxon>
        <taxon>Spermatophyta</taxon>
        <taxon>Magnoliopsida</taxon>
        <taxon>eudicotyledons</taxon>
        <taxon>Gunneridae</taxon>
        <taxon>Pentapetalae</taxon>
        <taxon>asterids</taxon>
        <taxon>lamiids</taxon>
        <taxon>Solanales</taxon>
        <taxon>Solanaceae</taxon>
        <taxon>Solanoideae</taxon>
        <taxon>Solaneae</taxon>
        <taxon>Solanum</taxon>
    </lineage>
</organism>
<gene>
    <name evidence="2" type="ORF">H5410_044074</name>
</gene>
<evidence type="ECO:0000313" key="3">
    <source>
        <dbReference type="Proteomes" id="UP000824120"/>
    </source>
</evidence>
<feature type="compositionally biased region" description="Polar residues" evidence="1">
    <location>
        <begin position="58"/>
        <end position="67"/>
    </location>
</feature>
<proteinExistence type="predicted"/>
<evidence type="ECO:0000313" key="2">
    <source>
        <dbReference type="EMBL" id="KAG5593560.1"/>
    </source>
</evidence>
<feature type="region of interest" description="Disordered" evidence="1">
    <location>
        <begin position="48"/>
        <end position="67"/>
    </location>
</feature>
<keyword evidence="3" id="KW-1185">Reference proteome</keyword>
<reference evidence="2 3" key="1">
    <citation type="submission" date="2020-09" db="EMBL/GenBank/DDBJ databases">
        <title>De no assembly of potato wild relative species, Solanum commersonii.</title>
        <authorList>
            <person name="Cho K."/>
        </authorList>
    </citation>
    <scope>NUCLEOTIDE SEQUENCE [LARGE SCALE GENOMIC DNA]</scope>
    <source>
        <strain evidence="2">LZ3.2</strain>
        <tissue evidence="2">Leaf</tissue>
    </source>
</reference>
<evidence type="ECO:0000256" key="1">
    <source>
        <dbReference type="SAM" id="MobiDB-lite"/>
    </source>
</evidence>
<sequence>MDTVGPHHQNDPFSRSNEPQNSWPTRPKRPIYKVTKTPEQTSMKTLAIDPVGPYGQNDPFSRSNEPQTRISISYLPKFYTDTLAKEQVGPHCLNGPFSRSNEPQSR</sequence>
<comment type="caution">
    <text evidence="2">The sequence shown here is derived from an EMBL/GenBank/DDBJ whole genome shotgun (WGS) entry which is preliminary data.</text>
</comment>